<dbReference type="SMART" id="SM01213">
    <property type="entry name" value="Flo11"/>
    <property type="match status" value="1"/>
</dbReference>
<dbReference type="InterPro" id="IPR018789">
    <property type="entry name" value="Flo11"/>
</dbReference>
<organism evidence="4 5">
    <name type="scientific">Saccharomycodes ludwigii</name>
    <dbReference type="NCBI Taxonomy" id="36035"/>
    <lineage>
        <taxon>Eukaryota</taxon>
        <taxon>Fungi</taxon>
        <taxon>Dikarya</taxon>
        <taxon>Ascomycota</taxon>
        <taxon>Saccharomycotina</taxon>
        <taxon>Saccharomycetes</taxon>
        <taxon>Saccharomycodales</taxon>
        <taxon>Saccharomycodaceae</taxon>
        <taxon>Saccharomycodes</taxon>
    </lineage>
</organism>
<name>A0A376BC19_9ASCO</name>
<dbReference type="VEuPathDB" id="FungiDB:SCODWIG_04001"/>
<keyword evidence="2" id="KW-0732">Signal</keyword>
<evidence type="ECO:0000313" key="5">
    <source>
        <dbReference type="Proteomes" id="UP000262825"/>
    </source>
</evidence>
<feature type="chain" id="PRO_5016919712" description="Flo11 domain-containing protein" evidence="2">
    <location>
        <begin position="21"/>
        <end position="279"/>
    </location>
</feature>
<evidence type="ECO:0000256" key="1">
    <source>
        <dbReference type="SAM" id="MobiDB-lite"/>
    </source>
</evidence>
<dbReference type="Proteomes" id="UP000262825">
    <property type="component" value="Unassembled WGS sequence"/>
</dbReference>
<reference evidence="5" key="1">
    <citation type="submission" date="2018-06" db="EMBL/GenBank/DDBJ databases">
        <authorList>
            <person name="Guldener U."/>
        </authorList>
    </citation>
    <scope>NUCLEOTIDE SEQUENCE [LARGE SCALE GENOMIC DNA]</scope>
    <source>
        <strain evidence="5">UTAD17</strain>
    </source>
</reference>
<accession>A0A376BC19</accession>
<keyword evidence="5" id="KW-1185">Reference proteome</keyword>
<protein>
    <recommendedName>
        <fullName evidence="3">Flo11 domain-containing protein</fullName>
    </recommendedName>
</protein>
<sequence length="279" mass="29832">MKISTLTKAFVLAQAVVTNAYNCVPSGHSTQATCSGSQVCPDLNFDFHRNQLGIPKYNMQLQNVQWETDNIYWITIRVYSDTQISIDDLFSVKIIGVNSPDGSTFQLYDRNLKVANIDSPTDFEATFRIYADVDGSTATSGSFQIQWDYCKDVCSDTALCKKWPYGDTSFDLQVSCNADNQNNAQGDFPVLSWNVDCSKSCVSSQVSASTSSNAPSISSGPGTTSSSIPYSSGPGTASSSIPYSSGPGSASSSIPYSSGPGTASSSIPYSSGPVDQWTR</sequence>
<evidence type="ECO:0000259" key="3">
    <source>
        <dbReference type="PROSITE" id="PS51824"/>
    </source>
</evidence>
<feature type="region of interest" description="Disordered" evidence="1">
    <location>
        <begin position="208"/>
        <end position="279"/>
    </location>
</feature>
<proteinExistence type="predicted"/>
<dbReference type="Pfam" id="PF10182">
    <property type="entry name" value="Flo11"/>
    <property type="match status" value="1"/>
</dbReference>
<dbReference type="AlphaFoldDB" id="A0A376BC19"/>
<evidence type="ECO:0000313" key="4">
    <source>
        <dbReference type="EMBL" id="SSD62238.1"/>
    </source>
</evidence>
<dbReference type="PROSITE" id="PS51824">
    <property type="entry name" value="FLO11"/>
    <property type="match status" value="1"/>
</dbReference>
<feature type="compositionally biased region" description="Low complexity" evidence="1">
    <location>
        <begin position="208"/>
        <end position="262"/>
    </location>
</feature>
<gene>
    <name evidence="4" type="ORF">SCODWIG_04001</name>
</gene>
<feature type="signal peptide" evidence="2">
    <location>
        <begin position="1"/>
        <end position="20"/>
    </location>
</feature>
<evidence type="ECO:0000256" key="2">
    <source>
        <dbReference type="SAM" id="SignalP"/>
    </source>
</evidence>
<feature type="domain" description="Flo11" evidence="3">
    <location>
        <begin position="27"/>
        <end position="203"/>
    </location>
</feature>
<dbReference type="EMBL" id="UFAJ01001318">
    <property type="protein sequence ID" value="SSD62238.1"/>
    <property type="molecule type" value="Genomic_DNA"/>
</dbReference>